<keyword evidence="4" id="KW-0997">Cell inner membrane</keyword>
<gene>
    <name evidence="11" type="ORF">B4O97_06070</name>
</gene>
<dbReference type="InterPro" id="IPR055348">
    <property type="entry name" value="DctQ"/>
</dbReference>
<evidence type="ECO:0000313" key="12">
    <source>
        <dbReference type="Proteomes" id="UP000192343"/>
    </source>
</evidence>
<evidence type="ECO:0000256" key="3">
    <source>
        <dbReference type="ARBA" id="ARBA00022475"/>
    </source>
</evidence>
<evidence type="ECO:0000256" key="5">
    <source>
        <dbReference type="ARBA" id="ARBA00022692"/>
    </source>
</evidence>
<dbReference type="PANTHER" id="PTHR35011">
    <property type="entry name" value="2,3-DIKETO-L-GULONATE TRAP TRANSPORTER SMALL PERMEASE PROTEIN YIAM"/>
    <property type="match status" value="1"/>
</dbReference>
<feature type="domain" description="Tripartite ATP-independent periplasmic transporters DctQ component" evidence="10">
    <location>
        <begin position="50"/>
        <end position="176"/>
    </location>
</feature>
<feature type="transmembrane region" description="Helical" evidence="9">
    <location>
        <begin position="40"/>
        <end position="62"/>
    </location>
</feature>
<dbReference type="PANTHER" id="PTHR35011:SF2">
    <property type="entry name" value="2,3-DIKETO-L-GULONATE TRAP TRANSPORTER SMALL PERMEASE PROTEIN YIAM"/>
    <property type="match status" value="1"/>
</dbReference>
<accession>A0A1Y1S1Y2</accession>
<dbReference type="GO" id="GO:0005886">
    <property type="term" value="C:plasma membrane"/>
    <property type="evidence" value="ECO:0007669"/>
    <property type="project" value="UniProtKB-SubCell"/>
</dbReference>
<evidence type="ECO:0000256" key="8">
    <source>
        <dbReference type="ARBA" id="ARBA00038436"/>
    </source>
</evidence>
<dbReference type="STRING" id="1963862.B4O97_06070"/>
<keyword evidence="6 9" id="KW-1133">Transmembrane helix</keyword>
<keyword evidence="12" id="KW-1185">Reference proteome</keyword>
<keyword evidence="5 9" id="KW-0812">Transmembrane</keyword>
<dbReference type="Proteomes" id="UP000192343">
    <property type="component" value="Unassembled WGS sequence"/>
</dbReference>
<dbReference type="EMBL" id="MWQY01000005">
    <property type="protein sequence ID" value="ORC36628.1"/>
    <property type="molecule type" value="Genomic_DNA"/>
</dbReference>
<evidence type="ECO:0000256" key="6">
    <source>
        <dbReference type="ARBA" id="ARBA00022989"/>
    </source>
</evidence>
<evidence type="ECO:0000256" key="1">
    <source>
        <dbReference type="ARBA" id="ARBA00004429"/>
    </source>
</evidence>
<evidence type="ECO:0000256" key="4">
    <source>
        <dbReference type="ARBA" id="ARBA00022519"/>
    </source>
</evidence>
<keyword evidence="2" id="KW-0813">Transport</keyword>
<dbReference type="AlphaFoldDB" id="A0A1Y1S1Y2"/>
<evidence type="ECO:0000259" key="10">
    <source>
        <dbReference type="Pfam" id="PF04290"/>
    </source>
</evidence>
<comment type="caution">
    <text evidence="11">The sequence shown here is derived from an EMBL/GenBank/DDBJ whole genome shotgun (WGS) entry which is preliminary data.</text>
</comment>
<dbReference type="Pfam" id="PF04290">
    <property type="entry name" value="DctQ"/>
    <property type="match status" value="1"/>
</dbReference>
<evidence type="ECO:0000313" key="11">
    <source>
        <dbReference type="EMBL" id="ORC36628.1"/>
    </source>
</evidence>
<feature type="transmembrane region" description="Helical" evidence="9">
    <location>
        <begin position="74"/>
        <end position="92"/>
    </location>
</feature>
<name>A0A1Y1S1Y2_9SPIO</name>
<dbReference type="GO" id="GO:0015740">
    <property type="term" value="P:C4-dicarboxylate transport"/>
    <property type="evidence" value="ECO:0007669"/>
    <property type="project" value="TreeGrafter"/>
</dbReference>
<keyword evidence="3" id="KW-1003">Cell membrane</keyword>
<dbReference type="GO" id="GO:0022857">
    <property type="term" value="F:transmembrane transporter activity"/>
    <property type="evidence" value="ECO:0007669"/>
    <property type="project" value="TreeGrafter"/>
</dbReference>
<keyword evidence="7 9" id="KW-0472">Membrane</keyword>
<feature type="transmembrane region" description="Helical" evidence="9">
    <location>
        <begin position="113"/>
        <end position="133"/>
    </location>
</feature>
<proteinExistence type="inferred from homology"/>
<evidence type="ECO:0000256" key="9">
    <source>
        <dbReference type="SAM" id="Phobius"/>
    </source>
</evidence>
<organism evidence="11 12">
    <name type="scientific">Marispirochaeta aestuarii</name>
    <dbReference type="NCBI Taxonomy" id="1963862"/>
    <lineage>
        <taxon>Bacteria</taxon>
        <taxon>Pseudomonadati</taxon>
        <taxon>Spirochaetota</taxon>
        <taxon>Spirochaetia</taxon>
        <taxon>Spirochaetales</taxon>
        <taxon>Spirochaetaceae</taxon>
        <taxon>Marispirochaeta</taxon>
    </lineage>
</organism>
<protein>
    <recommendedName>
        <fullName evidence="10">Tripartite ATP-independent periplasmic transporters DctQ component domain-containing protein</fullName>
    </recommendedName>
</protein>
<evidence type="ECO:0000256" key="7">
    <source>
        <dbReference type="ARBA" id="ARBA00023136"/>
    </source>
</evidence>
<reference evidence="11 12" key="1">
    <citation type="submission" date="2017-03" db="EMBL/GenBank/DDBJ databases">
        <title>Draft Genome sequence of Marispirochaeta sp. strain JC444.</title>
        <authorList>
            <person name="Shivani Y."/>
            <person name="Subhash Y."/>
            <person name="Sasikala C."/>
            <person name="Ramana C."/>
        </authorList>
    </citation>
    <scope>NUCLEOTIDE SEQUENCE [LARGE SCALE GENOMIC DNA]</scope>
    <source>
        <strain evidence="11 12">JC444</strain>
    </source>
</reference>
<sequence length="181" mass="21017">MPRENGASFIILILREWVYMVKSLLAGLDKFSELYQKIMRPVLVFFYSILTVIILYAVFMRYVLNSAPSWSEEMSRYIMVWTALLSMAIALREGRHIGLSSLVERVWGKYTPVAFFIADVFMFAFFATISYTGFKMAIFVVNQRSPSMNWPMWIPYLSIPVGGVFLSLESFILMLRKLVRS</sequence>
<feature type="transmembrane region" description="Helical" evidence="9">
    <location>
        <begin position="153"/>
        <end position="175"/>
    </location>
</feature>
<evidence type="ECO:0000256" key="2">
    <source>
        <dbReference type="ARBA" id="ARBA00022448"/>
    </source>
</evidence>
<comment type="subcellular location">
    <subcellularLocation>
        <location evidence="1">Cell inner membrane</location>
        <topology evidence="1">Multi-pass membrane protein</topology>
    </subcellularLocation>
</comment>
<comment type="similarity">
    <text evidence="8">Belongs to the TRAP transporter small permease family.</text>
</comment>
<dbReference type="InterPro" id="IPR007387">
    <property type="entry name" value="TRAP_DctQ"/>
</dbReference>